<accession>A0A0R3QMK3</accession>
<organism evidence="4">
    <name type="scientific">Brugia timori</name>
    <dbReference type="NCBI Taxonomy" id="42155"/>
    <lineage>
        <taxon>Eukaryota</taxon>
        <taxon>Metazoa</taxon>
        <taxon>Ecdysozoa</taxon>
        <taxon>Nematoda</taxon>
        <taxon>Chromadorea</taxon>
        <taxon>Rhabditida</taxon>
        <taxon>Spirurina</taxon>
        <taxon>Spiruromorpha</taxon>
        <taxon>Filarioidea</taxon>
        <taxon>Onchocercidae</taxon>
        <taxon>Brugia</taxon>
    </lineage>
</organism>
<dbReference type="WBParaSite" id="BTMF_0000893801-mRNA-1">
    <property type="protein sequence ID" value="BTMF_0000893801-mRNA-1"/>
    <property type="gene ID" value="BTMF_0000893801"/>
</dbReference>
<keyword evidence="3" id="KW-1185">Reference proteome</keyword>
<gene>
    <name evidence="2" type="ORF">BTMF_LOCUS6989</name>
</gene>
<dbReference type="EMBL" id="UZAG01015768">
    <property type="protein sequence ID" value="VDO23220.1"/>
    <property type="molecule type" value="Genomic_DNA"/>
</dbReference>
<evidence type="ECO:0000256" key="1">
    <source>
        <dbReference type="SAM" id="MobiDB-lite"/>
    </source>
</evidence>
<feature type="region of interest" description="Disordered" evidence="1">
    <location>
        <begin position="1"/>
        <end position="23"/>
    </location>
</feature>
<evidence type="ECO:0000313" key="2">
    <source>
        <dbReference type="EMBL" id="VDO23220.1"/>
    </source>
</evidence>
<evidence type="ECO:0000313" key="3">
    <source>
        <dbReference type="Proteomes" id="UP000280834"/>
    </source>
</evidence>
<reference evidence="4" key="1">
    <citation type="submission" date="2017-02" db="UniProtKB">
        <authorList>
            <consortium name="WormBaseParasite"/>
        </authorList>
    </citation>
    <scope>IDENTIFICATION</scope>
</reference>
<proteinExistence type="predicted"/>
<sequence>MKATSSKQVRGIPERSTERVSSARSSMHCRIRLDCLNSSTGRQLSFSLSPYLRVTINFVFKLSRTYEFGIMELSVRKRSDLIAFSAFNFYYRFCSDIGLSTNLALSTGKNQAAVFTRTFYCVKFFIKYLITASEFASQKVISDKKDKLQIID</sequence>
<name>A0A0R3QMK3_9BILA</name>
<protein>
    <submittedName>
        <fullName evidence="2 4">Uncharacterized protein</fullName>
    </submittedName>
</protein>
<dbReference type="Proteomes" id="UP000280834">
    <property type="component" value="Unassembled WGS sequence"/>
</dbReference>
<evidence type="ECO:0000313" key="4">
    <source>
        <dbReference type="WBParaSite" id="BTMF_0000893801-mRNA-1"/>
    </source>
</evidence>
<dbReference type="AlphaFoldDB" id="A0A0R3QMK3"/>
<reference evidence="2 3" key="2">
    <citation type="submission" date="2018-11" db="EMBL/GenBank/DDBJ databases">
        <authorList>
            <consortium name="Pathogen Informatics"/>
        </authorList>
    </citation>
    <scope>NUCLEOTIDE SEQUENCE [LARGE SCALE GENOMIC DNA]</scope>
</reference>